<keyword evidence="3" id="KW-1185">Reference proteome</keyword>
<sequence>MFKKTLFVFLLIFFSSFGLFYKSNEPIYYNNINNQILNNNSELSSNNSELMWGGISLQYFLYKHSNINENDYIKKLVSGYKTNHSNTQLLETQEEIFYMYYISNALNISLYGVSSYKEFFAEAYSKWQTTDLSRANKAWELLNYYFLHIYNNLKNQFSGSLDNSKFTNIKKIIDDDFSLNNSLIYKTNLSEKATDLSYDSFLYNNDDFGVNDFTGYNNSGISYSYNLLNASKLAWNYSTELINKNLALSDFVYSSVRFLGNSSVLLSNEFGESGFDKNKLGQINYDIYTKASSKSINEFTKIIEDDDLKEYKSFIDLDTFYKNHTNTNYNYSNISLSSTISAMKVYYNWDDSTESRFKKQILDMFNLTTYITSYNGTNFYKNYLIGFIISPDYPLIGTSQGTMAYTANMTTTINNEKTTYFSYLVYTGLSMTQFKNEKDNDQYLQGWWSSPNVFATLNHEMGHVIDGYLSQNKDSAEDLKNNFSSKVNIYNNKSLYKGKIFGIDEVENNSGSSEPTIGNESVGSKTTFNIVLFSILGASLFLIVLILLIVLLTNKKNKNK</sequence>
<gene>
    <name evidence="2" type="ORF">STURON_00848</name>
</gene>
<organism evidence="2 3">
    <name type="scientific">Spiroplasma turonicum</name>
    <dbReference type="NCBI Taxonomy" id="216946"/>
    <lineage>
        <taxon>Bacteria</taxon>
        <taxon>Bacillati</taxon>
        <taxon>Mycoplasmatota</taxon>
        <taxon>Mollicutes</taxon>
        <taxon>Entomoplasmatales</taxon>
        <taxon>Spiroplasmataceae</taxon>
        <taxon>Spiroplasma</taxon>
    </lineage>
</organism>
<dbReference type="EMBL" id="CP012328">
    <property type="protein sequence ID" value="AKU80094.1"/>
    <property type="molecule type" value="Genomic_DNA"/>
</dbReference>
<dbReference type="OrthoDB" id="397686at2"/>
<dbReference type="Proteomes" id="UP000067243">
    <property type="component" value="Chromosome"/>
</dbReference>
<keyword evidence="1" id="KW-0472">Membrane</keyword>
<dbReference type="KEGG" id="stur:STURON_00848"/>
<dbReference type="PATRIC" id="fig|216946.3.peg.878"/>
<keyword evidence="1" id="KW-0812">Transmembrane</keyword>
<accession>A0A0K1P7E2</accession>
<evidence type="ECO:0000313" key="2">
    <source>
        <dbReference type="EMBL" id="AKU80094.1"/>
    </source>
</evidence>
<reference evidence="2 3" key="1">
    <citation type="journal article" date="2015" name="Genome Announc.">
        <title>Complete Genome Sequence of Spiroplasma turonicum Strain Tab4cT, a Parasite of a Horse Fly, Haematopota sp. (Diptera: Tabanidae).</title>
        <authorList>
            <person name="Davis R.E."/>
            <person name="Shao J."/>
            <person name="Zhao Y."/>
            <person name="Gasparich G.E."/>
            <person name="Gaynor B.J."/>
            <person name="Donofrio N."/>
        </authorList>
    </citation>
    <scope>NUCLEOTIDE SEQUENCE [LARGE SCALE GENOMIC DNA]</scope>
    <source>
        <strain evidence="2 3">Tab4c</strain>
    </source>
</reference>
<evidence type="ECO:0000256" key="1">
    <source>
        <dbReference type="SAM" id="Phobius"/>
    </source>
</evidence>
<dbReference type="AlphaFoldDB" id="A0A0K1P7E2"/>
<name>A0A0K1P7E2_9MOLU</name>
<proteinExistence type="predicted"/>
<feature type="transmembrane region" description="Helical" evidence="1">
    <location>
        <begin position="530"/>
        <end position="552"/>
    </location>
</feature>
<protein>
    <submittedName>
        <fullName evidence="2">Uncharacterized protein</fullName>
    </submittedName>
</protein>
<dbReference type="STRING" id="216946.STURO_v1c08440"/>
<dbReference type="RefSeq" id="WP_075048664.1">
    <property type="nucleotide sequence ID" value="NZ_CP012328.1"/>
</dbReference>
<keyword evidence="1" id="KW-1133">Transmembrane helix</keyword>
<evidence type="ECO:0000313" key="3">
    <source>
        <dbReference type="Proteomes" id="UP000067243"/>
    </source>
</evidence>